<dbReference type="PROSITE" id="PS50088">
    <property type="entry name" value="ANK_REPEAT"/>
    <property type="match status" value="4"/>
</dbReference>
<dbReference type="InParanoid" id="A0A673BDD6"/>
<dbReference type="PANTHER" id="PTHR24179">
    <property type="entry name" value="PROTEIN PHOSPHATASE 1 REGULATORY SUBUNIT 12"/>
    <property type="match status" value="1"/>
</dbReference>
<dbReference type="Gene3D" id="1.25.40.20">
    <property type="entry name" value="Ankyrin repeat-containing domain"/>
    <property type="match status" value="3"/>
</dbReference>
<feature type="region of interest" description="Disordered" evidence="4">
    <location>
        <begin position="501"/>
        <end position="578"/>
    </location>
</feature>
<keyword evidence="1" id="KW-0677">Repeat</keyword>
<reference evidence="5" key="3">
    <citation type="submission" date="2025-09" db="UniProtKB">
        <authorList>
            <consortium name="Ensembl"/>
        </authorList>
    </citation>
    <scope>IDENTIFICATION</scope>
</reference>
<gene>
    <name evidence="5" type="primary">ppp1r16a</name>
</gene>
<feature type="region of interest" description="Disordered" evidence="4">
    <location>
        <begin position="361"/>
        <end position="386"/>
    </location>
</feature>
<feature type="compositionally biased region" description="Basic residues" evidence="4">
    <location>
        <begin position="49"/>
        <end position="59"/>
    </location>
</feature>
<feature type="region of interest" description="Disordered" evidence="4">
    <location>
        <begin position="322"/>
        <end position="344"/>
    </location>
</feature>
<keyword evidence="2 3" id="KW-0040">ANK repeat</keyword>
<dbReference type="PROSITE" id="PS50297">
    <property type="entry name" value="ANK_REP_REGION"/>
    <property type="match status" value="4"/>
</dbReference>
<evidence type="ECO:0000256" key="4">
    <source>
        <dbReference type="SAM" id="MobiDB-lite"/>
    </source>
</evidence>
<dbReference type="SUPFAM" id="SSF48403">
    <property type="entry name" value="Ankyrin repeat"/>
    <property type="match status" value="1"/>
</dbReference>
<dbReference type="GO" id="GO:0005737">
    <property type="term" value="C:cytoplasm"/>
    <property type="evidence" value="ECO:0007669"/>
    <property type="project" value="TreeGrafter"/>
</dbReference>
<dbReference type="PANTHER" id="PTHR24179:SF30">
    <property type="entry name" value="PROTEIN PHOSPHATASE 1 REGULATORY SUBUNIT 16A"/>
    <property type="match status" value="1"/>
</dbReference>
<evidence type="ECO:0000256" key="2">
    <source>
        <dbReference type="ARBA" id="ARBA00023043"/>
    </source>
</evidence>
<proteinExistence type="predicted"/>
<name>A0A673BDD6_9TELE</name>
<protein>
    <submittedName>
        <fullName evidence="5">Protein phosphatase 1, regulatory subunit 16A</fullName>
    </submittedName>
</protein>
<dbReference type="GO" id="GO:0004857">
    <property type="term" value="F:enzyme inhibitor activity"/>
    <property type="evidence" value="ECO:0007669"/>
    <property type="project" value="TreeGrafter"/>
</dbReference>
<dbReference type="InterPro" id="IPR051226">
    <property type="entry name" value="PP1_Regulatory_Subunit"/>
</dbReference>
<dbReference type="InterPro" id="IPR036770">
    <property type="entry name" value="Ankyrin_rpt-contain_sf"/>
</dbReference>
<feature type="region of interest" description="Disordered" evidence="4">
    <location>
        <begin position="467"/>
        <end position="487"/>
    </location>
</feature>
<dbReference type="Ensembl" id="ENSSORT00005039626.1">
    <property type="protein sequence ID" value="ENSSORP00005038632.1"/>
    <property type="gene ID" value="ENSSORG00005018047.1"/>
</dbReference>
<evidence type="ECO:0000313" key="5">
    <source>
        <dbReference type="Ensembl" id="ENSSORP00005038632.1"/>
    </source>
</evidence>
<feature type="repeat" description="ANK" evidence="3">
    <location>
        <begin position="99"/>
        <end position="131"/>
    </location>
</feature>
<dbReference type="GO" id="GO:0017020">
    <property type="term" value="F:myosin phosphatase regulator activity"/>
    <property type="evidence" value="ECO:0007669"/>
    <property type="project" value="TreeGrafter"/>
</dbReference>
<evidence type="ECO:0000313" key="6">
    <source>
        <dbReference type="Proteomes" id="UP000472271"/>
    </source>
</evidence>
<feature type="region of interest" description="Disordered" evidence="4">
    <location>
        <begin position="35"/>
        <end position="59"/>
    </location>
</feature>
<dbReference type="InterPro" id="IPR002110">
    <property type="entry name" value="Ankyrin_rpt"/>
</dbReference>
<evidence type="ECO:0000256" key="1">
    <source>
        <dbReference type="ARBA" id="ARBA00022737"/>
    </source>
</evidence>
<feature type="repeat" description="ANK" evidence="3">
    <location>
        <begin position="227"/>
        <end position="259"/>
    </location>
</feature>
<feature type="repeat" description="ANK" evidence="3">
    <location>
        <begin position="132"/>
        <end position="164"/>
    </location>
</feature>
<evidence type="ECO:0000256" key="3">
    <source>
        <dbReference type="PROSITE-ProRule" id="PRU00023"/>
    </source>
</evidence>
<dbReference type="Pfam" id="PF12796">
    <property type="entry name" value="Ank_2"/>
    <property type="match status" value="2"/>
</dbReference>
<dbReference type="PRINTS" id="PR01415">
    <property type="entry name" value="ANKYRIN"/>
</dbReference>
<sequence>MAADHGELLAEMATVGRLSATERLKHAQKRRAQQLKAWAQMEKDAARGSRAKADKKKPRTSKVKFSNAITLLDAAARNDVQEVRELLNSGVSPDLFNEDGLTALHQCCIDDFVEIVQCLLDAGACVNACDSELWTPLHAAATCGHTGLVQLLIQAGADLLAVNADGNMPYDLCEDEATLELLEMVMAEHGITQDRIDECRGAKEKVMLADIQPLFQSGADLNAQDDNGATLLHIASANGYMTVAEQLLEHGAQVEVKDSDGWTPLHAAACWGQIQIVELLVAHGANLNAKSSLDETPVDVCMDEEVRAKLMDLKHKHDAIMKSQDRQKGTLQRRASSTGSRGKVVRRVSVNERSSLYRREHHKEAMVWQERGRQPEPQDDDEDRQTDNELHLQAMVRTPNMDHRNIFTVSRLEELEAADRKIMSSIGNGETSVSLASSVPGEVWSSGGIMDRSASYQLSSASEAALVPGSAEGDGTDGMSKEKSHHTLADLKRQRAAAKLNKYPAPQPPLPPPLEEEPPATPGDATTREEPQQTPSIEQAASPSQVYFTPASGDPPLLKLRAPEEEQSNNKEPCCGLM</sequence>
<dbReference type="FunCoup" id="A0A673BDD6">
    <property type="interactions" value="831"/>
</dbReference>
<reference evidence="5" key="1">
    <citation type="submission" date="2019-06" db="EMBL/GenBank/DDBJ databases">
        <authorList>
            <consortium name="Wellcome Sanger Institute Data Sharing"/>
        </authorList>
    </citation>
    <scope>NUCLEOTIDE SEQUENCE [LARGE SCALE GENOMIC DNA]</scope>
</reference>
<reference evidence="5" key="2">
    <citation type="submission" date="2025-08" db="UniProtKB">
        <authorList>
            <consortium name="Ensembl"/>
        </authorList>
    </citation>
    <scope>IDENTIFICATION</scope>
</reference>
<dbReference type="SMART" id="SM00248">
    <property type="entry name" value="ANK"/>
    <property type="match status" value="5"/>
</dbReference>
<accession>A0A673BDD6</accession>
<feature type="repeat" description="ANK" evidence="3">
    <location>
        <begin position="260"/>
        <end position="292"/>
    </location>
</feature>
<dbReference type="Proteomes" id="UP000472271">
    <property type="component" value="Chromosome 20"/>
</dbReference>
<dbReference type="AlphaFoldDB" id="A0A673BDD6"/>
<feature type="compositionally biased region" description="Polar residues" evidence="4">
    <location>
        <begin position="532"/>
        <end position="547"/>
    </location>
</feature>
<feature type="compositionally biased region" description="Basic and acidic residues" evidence="4">
    <location>
        <begin position="361"/>
        <end position="376"/>
    </location>
</feature>
<keyword evidence="6" id="KW-1185">Reference proteome</keyword>
<organism evidence="5 6">
    <name type="scientific">Sphaeramia orbicularis</name>
    <name type="common">orbiculate cardinalfish</name>
    <dbReference type="NCBI Taxonomy" id="375764"/>
    <lineage>
        <taxon>Eukaryota</taxon>
        <taxon>Metazoa</taxon>
        <taxon>Chordata</taxon>
        <taxon>Craniata</taxon>
        <taxon>Vertebrata</taxon>
        <taxon>Euteleostomi</taxon>
        <taxon>Actinopterygii</taxon>
        <taxon>Neopterygii</taxon>
        <taxon>Teleostei</taxon>
        <taxon>Neoteleostei</taxon>
        <taxon>Acanthomorphata</taxon>
        <taxon>Gobiaria</taxon>
        <taxon>Kurtiformes</taxon>
        <taxon>Apogonoidei</taxon>
        <taxon>Apogonidae</taxon>
        <taxon>Apogoninae</taxon>
        <taxon>Sphaeramia</taxon>
    </lineage>
</organism>
<dbReference type="FunFam" id="1.25.40.20:FF:000198">
    <property type="entry name" value="Myosin binding subunit, isoform P"/>
    <property type="match status" value="1"/>
</dbReference>